<feature type="transmembrane region" description="Helical" evidence="9">
    <location>
        <begin position="355"/>
        <end position="373"/>
    </location>
</feature>
<keyword evidence="3 8" id="KW-0813">Transport</keyword>
<feature type="transmembrane region" description="Helical" evidence="9">
    <location>
        <begin position="109"/>
        <end position="133"/>
    </location>
</feature>
<feature type="transmembrane region" description="Helical" evidence="9">
    <location>
        <begin position="296"/>
        <end position="318"/>
    </location>
</feature>
<feature type="transmembrane region" description="Helical" evidence="9">
    <location>
        <begin position="65"/>
        <end position="89"/>
    </location>
</feature>
<feature type="transmembrane region" description="Helical" evidence="9">
    <location>
        <begin position="33"/>
        <end position="53"/>
    </location>
</feature>
<accession>V9W605</accession>
<keyword evidence="6 8" id="KW-1133">Transmembrane helix</keyword>
<sequence>MLRYAQVKGTFDVSRWETWFQLKERGTTWTTEILAGCTTFMTMVFILVVNPAILSDAGMDFNGVYVATVLVTLISTLIIALFGNFPFVIAPGMGINAFFAYSVVKAQGIPWQTALGSVFLAGTVFLVLALTRYRRFLLDAIPQSLKYAITAGTGLFICFVGLQNAKLVISSPDTLVTLGNLREPGTLLSIIGLAVTLLLMTYRIRGALFLGMIVTSVLAWIMGLMQLPSHFLSIPSGLAHTALQLDIDGVFNHGMLAVTFTFLLISVFETTGTMVSLAEQAGLMKEGRFPHSRSALLANAVGVTSGALLGTSPITTLVESGSGIAAGGRTGLTPIVTCILLVITMFFAPVAETLASTPFVTAPALVIVGFSMLEEMVHVEWKSFEEAFPSFLVMVTMPLTYSVSSAIGIGFIVYVLLKLFRGKAKEVHPALYFFALFFFIQLGFIHS</sequence>
<dbReference type="HOGENOM" id="CLU_024508_0_1_9"/>
<evidence type="ECO:0000256" key="9">
    <source>
        <dbReference type="SAM" id="Phobius"/>
    </source>
</evidence>
<keyword evidence="4 8" id="KW-1003">Cell membrane</keyword>
<dbReference type="EMBL" id="CP003355">
    <property type="protein sequence ID" value="AHD05359.1"/>
    <property type="molecule type" value="Genomic_DNA"/>
</dbReference>
<dbReference type="InterPro" id="IPR045018">
    <property type="entry name" value="Azg-like"/>
</dbReference>
<feature type="transmembrane region" description="Helical" evidence="9">
    <location>
        <begin position="330"/>
        <end position="348"/>
    </location>
</feature>
<evidence type="ECO:0000313" key="10">
    <source>
        <dbReference type="EMBL" id="AHD05359.1"/>
    </source>
</evidence>
<proteinExistence type="inferred from homology"/>
<keyword evidence="11" id="KW-1185">Reference proteome</keyword>
<dbReference type="AlphaFoldDB" id="V9W605"/>
<dbReference type="PANTHER" id="PTHR43337:SF1">
    <property type="entry name" value="XANTHINE_URACIL PERMEASE C887.17-RELATED"/>
    <property type="match status" value="1"/>
</dbReference>
<organism evidence="10 11">
    <name type="scientific">Paenibacillus larvae subsp. larvae DSM 25430</name>
    <dbReference type="NCBI Taxonomy" id="697284"/>
    <lineage>
        <taxon>Bacteria</taxon>
        <taxon>Bacillati</taxon>
        <taxon>Bacillota</taxon>
        <taxon>Bacilli</taxon>
        <taxon>Bacillales</taxon>
        <taxon>Paenibacillaceae</taxon>
        <taxon>Paenibacillus</taxon>
    </lineage>
</organism>
<dbReference type="eggNOG" id="COG2252">
    <property type="taxonomic scope" value="Bacteria"/>
</dbReference>
<evidence type="ECO:0000256" key="7">
    <source>
        <dbReference type="ARBA" id="ARBA00023136"/>
    </source>
</evidence>
<feature type="transmembrane region" description="Helical" evidence="9">
    <location>
        <begin position="145"/>
        <end position="165"/>
    </location>
</feature>
<feature type="transmembrane region" description="Helical" evidence="9">
    <location>
        <begin position="429"/>
        <end position="446"/>
    </location>
</feature>
<feature type="transmembrane region" description="Helical" evidence="9">
    <location>
        <begin position="185"/>
        <end position="202"/>
    </location>
</feature>
<dbReference type="PATRIC" id="fig|697284.3.peg.1463"/>
<feature type="transmembrane region" description="Helical" evidence="9">
    <location>
        <begin position="209"/>
        <end position="234"/>
    </location>
</feature>
<evidence type="ECO:0000256" key="1">
    <source>
        <dbReference type="ARBA" id="ARBA00004651"/>
    </source>
</evidence>
<keyword evidence="7 8" id="KW-0472">Membrane</keyword>
<dbReference type="GO" id="GO:0005886">
    <property type="term" value="C:plasma membrane"/>
    <property type="evidence" value="ECO:0007669"/>
    <property type="project" value="UniProtKB-SubCell"/>
</dbReference>
<comment type="subcellular location">
    <subcellularLocation>
        <location evidence="1 8">Cell membrane</location>
        <topology evidence="1 8">Multi-pass membrane protein</topology>
    </subcellularLocation>
</comment>
<feature type="transmembrane region" description="Helical" evidence="9">
    <location>
        <begin position="254"/>
        <end position="275"/>
    </location>
</feature>
<evidence type="ECO:0000313" key="11">
    <source>
        <dbReference type="Proteomes" id="UP000029431"/>
    </source>
</evidence>
<gene>
    <name evidence="10" type="primary">pbuO</name>
    <name evidence="10" type="ORF">ERIC2_c15320</name>
</gene>
<dbReference type="Proteomes" id="UP000029431">
    <property type="component" value="Chromosome"/>
</dbReference>
<dbReference type="GO" id="GO:0005345">
    <property type="term" value="F:purine nucleobase transmembrane transporter activity"/>
    <property type="evidence" value="ECO:0007669"/>
    <property type="project" value="TreeGrafter"/>
</dbReference>
<comment type="similarity">
    <text evidence="2 8">Belongs to the nucleobase:cation symporter-2 (NCS2) (TC 2.A.40) family. Azg-like subfamily.</text>
</comment>
<evidence type="ECO:0000256" key="8">
    <source>
        <dbReference type="PIRNR" id="PIRNR005353"/>
    </source>
</evidence>
<keyword evidence="5 8" id="KW-0812">Transmembrane</keyword>
<evidence type="ECO:0000256" key="2">
    <source>
        <dbReference type="ARBA" id="ARBA00005697"/>
    </source>
</evidence>
<dbReference type="InterPro" id="IPR026033">
    <property type="entry name" value="Azg-like_bact_archaea"/>
</dbReference>
<name>V9W605_9BACL</name>
<evidence type="ECO:0000256" key="5">
    <source>
        <dbReference type="ARBA" id="ARBA00022692"/>
    </source>
</evidence>
<evidence type="ECO:0000256" key="4">
    <source>
        <dbReference type="ARBA" id="ARBA00022475"/>
    </source>
</evidence>
<feature type="transmembrane region" description="Helical" evidence="9">
    <location>
        <begin position="393"/>
        <end position="417"/>
    </location>
</feature>
<evidence type="ECO:0000256" key="3">
    <source>
        <dbReference type="ARBA" id="ARBA00022448"/>
    </source>
</evidence>
<protein>
    <submittedName>
        <fullName evidence="10">Guanine/hypoxanthine permease PbuO</fullName>
    </submittedName>
</protein>
<dbReference type="InterPro" id="IPR006043">
    <property type="entry name" value="NCS2"/>
</dbReference>
<dbReference type="KEGG" id="plv:ERIC2_c15320"/>
<dbReference type="PANTHER" id="PTHR43337">
    <property type="entry name" value="XANTHINE/URACIL PERMEASE C887.17-RELATED"/>
    <property type="match status" value="1"/>
</dbReference>
<dbReference type="Pfam" id="PF00860">
    <property type="entry name" value="Xan_ur_permease"/>
    <property type="match status" value="1"/>
</dbReference>
<reference evidence="10 11" key="1">
    <citation type="journal article" date="2014" name="PLoS ONE">
        <title>How to Kill the Honey Bee Larva: Genomic Potential and Virulence Mechanisms of Paenibacillus larvae.</title>
        <authorList>
            <person name="Djukic M."/>
            <person name="Brzuszkiewicz E."/>
            <person name="Funfhaus A."/>
            <person name="Voss J."/>
            <person name="Gollnow K."/>
            <person name="Poppinga L."/>
            <person name="Liesegang H."/>
            <person name="Garcia-Gonzalez E."/>
            <person name="Genersch E."/>
            <person name="Daniel R."/>
        </authorList>
    </citation>
    <scope>NUCLEOTIDE SEQUENCE [LARGE SCALE GENOMIC DNA]</scope>
    <source>
        <strain evidence="10 11">DSM 25430</strain>
    </source>
</reference>
<evidence type="ECO:0000256" key="6">
    <source>
        <dbReference type="ARBA" id="ARBA00022989"/>
    </source>
</evidence>
<dbReference type="PIRSF" id="PIRSF005353">
    <property type="entry name" value="PbuG"/>
    <property type="match status" value="1"/>
</dbReference>